<gene>
    <name evidence="2" type="ORF">GCWU000342_01705</name>
</gene>
<comment type="caution">
    <text evidence="2">The sequence shown here is derived from an EMBL/GenBank/DDBJ whole genome shotgun (WGS) entry which is preliminary data.</text>
</comment>
<reference evidence="2" key="1">
    <citation type="submission" date="2009-04" db="EMBL/GenBank/DDBJ databases">
        <authorList>
            <person name="Weinstock G."/>
            <person name="Sodergren E."/>
            <person name="Clifton S."/>
            <person name="Fulton L."/>
            <person name="Fulton B."/>
            <person name="Courtney L."/>
            <person name="Fronick C."/>
            <person name="Harrison M."/>
            <person name="Strong C."/>
            <person name="Farmer C."/>
            <person name="Delahaunty K."/>
            <person name="Markovic C."/>
            <person name="Hall O."/>
            <person name="Minx P."/>
            <person name="Tomlinson C."/>
            <person name="Mitreva M."/>
            <person name="Nelson J."/>
            <person name="Hou S."/>
            <person name="Wollam A."/>
            <person name="Pepin K.H."/>
            <person name="Johnson M."/>
            <person name="Bhonagiri V."/>
            <person name="Nash W.E."/>
            <person name="Warren W."/>
            <person name="Chinwalla A."/>
            <person name="Mardis E.R."/>
            <person name="Wilson R.K."/>
        </authorList>
    </citation>
    <scope>NUCLEOTIDE SEQUENCE [LARGE SCALE GENOMIC DNA]</scope>
    <source>
        <strain evidence="2">DSM 14600</strain>
    </source>
</reference>
<feature type="transmembrane region" description="Helical" evidence="1">
    <location>
        <begin position="341"/>
        <end position="360"/>
    </location>
</feature>
<accession>C4GCL1</accession>
<dbReference type="eggNOG" id="COG4485">
    <property type="taxonomic scope" value="Bacteria"/>
</dbReference>
<keyword evidence="3" id="KW-1185">Reference proteome</keyword>
<keyword evidence="1" id="KW-0472">Membrane</keyword>
<feature type="transmembrane region" description="Helical" evidence="1">
    <location>
        <begin position="391"/>
        <end position="407"/>
    </location>
</feature>
<organism evidence="2 3">
    <name type="scientific">Shuttleworthella satelles DSM 14600</name>
    <dbReference type="NCBI Taxonomy" id="626523"/>
    <lineage>
        <taxon>Bacteria</taxon>
        <taxon>Bacillati</taxon>
        <taxon>Bacillota</taxon>
        <taxon>Clostridia</taxon>
        <taxon>Lachnospirales</taxon>
        <taxon>Lachnospiraceae</taxon>
        <taxon>Shuttleworthella</taxon>
    </lineage>
</organism>
<evidence type="ECO:0000313" key="2">
    <source>
        <dbReference type="EMBL" id="EEP27711.1"/>
    </source>
</evidence>
<sequence length="906" mass="102579">MAMKSASRTDPITQKGGIVSNKHSDRRRFYLTYLILFLFLYYICFQIFFARNGKSYIWSVDGMETQYNKFVYFGLLVKNSIRTHSIPLWDMAIGYGSDIRTFLGDCLFDPFVWLFAVTPSAVSEHLFDLIVMLKIGLSGIAFATWCRSRGHQNYAVLLGALIYAFSGTVMIGFKQEAFLNIFYIFPFLMIGVDRIWEHRSGKLFIFMLVWCFCNSYYFSLMAVIFLLAHALIRFLTGQKRSLREFGYLIARFMASGTIAFLLAIGLILPDVMVILQTDRLSFKRVIPTFYEHWFNGNVLAGIIGTYDMGTDCIVGICSVALVLLILMLVGVRKQVRVKLEVLALTACLFIPYVGHVLNGFNYSTNRWIWAWLLAVTYATVLVLEGLESLRLIHYGLTAAVLLAYALVVKEYYHIWSADFKWPLLIAAVFLGMLILTRAASLKKARQVLCLLCLIASLWTSACYYLTWRGDRYIYQEQNAGTALGAAVSDSKSMLLGMPDLKQTRYETFLPRLRNSSMITGTNGYDYYNSYYNNDIDKYHSQLGVMTPYFATAYLNLNSRSVLEHLNATKYYIAEKGKEGWIPYGYDKLVKTRENMSLYTTDAKVSMIHSSTKAISEADYLKMDLDEREQALAQAVVLSDPSQTPKSDVKLYDTKVPYEIGQKDPGLQVQGNQFSASKDKQAVTLNFHREIPANGELLVELDNLQNVGDTLASYDIHMQAYHGNQIVGDSLLSAATYHSHMYGNKHNWLANLGYINVPVDRLKITFRNAGTYSVDQLKIVHRSKDTLDSLLKTIDYNAKDLTIDNNRISAEIEQKEDGYTMLAVPYSKGWKAQIDGHPAEILKVDNAFMAVSMPAGTHHLSLSYQPPYVREGLAFTGALLILILIVNAGLGRRKRANEKNINHGSVL</sequence>
<name>C4GCL1_9FIRM</name>
<protein>
    <submittedName>
        <fullName evidence="2">Bacterial membrane protein YfhO</fullName>
    </submittedName>
</protein>
<feature type="transmembrane region" description="Helical" evidence="1">
    <location>
        <begin position="248"/>
        <end position="268"/>
    </location>
</feature>
<feature type="transmembrane region" description="Helical" evidence="1">
    <location>
        <begin position="30"/>
        <end position="49"/>
    </location>
</feature>
<keyword evidence="1" id="KW-0812">Transmembrane</keyword>
<feature type="transmembrane region" description="Helical" evidence="1">
    <location>
        <begin position="447"/>
        <end position="467"/>
    </location>
</feature>
<dbReference type="AlphaFoldDB" id="C4GCL1"/>
<dbReference type="Pfam" id="PF09586">
    <property type="entry name" value="YfhO"/>
    <property type="match status" value="1"/>
</dbReference>
<feature type="transmembrane region" description="Helical" evidence="1">
    <location>
        <begin position="419"/>
        <end position="435"/>
    </location>
</feature>
<dbReference type="STRING" id="626523.GCWU000342_01705"/>
<dbReference type="EMBL" id="ACIP02000004">
    <property type="protein sequence ID" value="EEP27711.1"/>
    <property type="molecule type" value="Genomic_DNA"/>
</dbReference>
<dbReference type="InterPro" id="IPR018580">
    <property type="entry name" value="Uncharacterised_YfhO"/>
</dbReference>
<keyword evidence="1" id="KW-1133">Transmembrane helix</keyword>
<feature type="transmembrane region" description="Helical" evidence="1">
    <location>
        <begin position="312"/>
        <end position="329"/>
    </location>
</feature>
<feature type="transmembrane region" description="Helical" evidence="1">
    <location>
        <begin position="366"/>
        <end position="384"/>
    </location>
</feature>
<dbReference type="PANTHER" id="PTHR38454">
    <property type="entry name" value="INTEGRAL MEMBRANE PROTEIN-RELATED"/>
    <property type="match status" value="1"/>
</dbReference>
<dbReference type="Proteomes" id="UP000003494">
    <property type="component" value="Unassembled WGS sequence"/>
</dbReference>
<evidence type="ECO:0000256" key="1">
    <source>
        <dbReference type="SAM" id="Phobius"/>
    </source>
</evidence>
<evidence type="ECO:0000313" key="3">
    <source>
        <dbReference type="Proteomes" id="UP000003494"/>
    </source>
</evidence>
<proteinExistence type="predicted"/>
<feature type="transmembrane region" description="Helical" evidence="1">
    <location>
        <begin position="871"/>
        <end position="889"/>
    </location>
</feature>
<dbReference type="HOGENOM" id="CLU_008413_1_0_9"/>
<feature type="transmembrane region" description="Helical" evidence="1">
    <location>
        <begin position="203"/>
        <end position="228"/>
    </location>
</feature>
<feature type="transmembrane region" description="Helical" evidence="1">
    <location>
        <begin position="153"/>
        <end position="171"/>
    </location>
</feature>
<dbReference type="PANTHER" id="PTHR38454:SF1">
    <property type="entry name" value="INTEGRAL MEMBRANE PROTEIN"/>
    <property type="match status" value="1"/>
</dbReference>